<evidence type="ECO:0000259" key="10">
    <source>
        <dbReference type="Pfam" id="PF13090"/>
    </source>
</evidence>
<dbReference type="CDD" id="cd09165">
    <property type="entry name" value="PLDc_PaPPK1_C1_like"/>
    <property type="match status" value="1"/>
</dbReference>
<dbReference type="SUPFAM" id="SSF143724">
    <property type="entry name" value="PHP14-like"/>
    <property type="match status" value="1"/>
</dbReference>
<dbReference type="Pfam" id="PF02503">
    <property type="entry name" value="PP_kinase"/>
    <property type="match status" value="1"/>
</dbReference>
<dbReference type="InterPro" id="IPR003414">
    <property type="entry name" value="PP_kinase"/>
</dbReference>
<dbReference type="InterPro" id="IPR041108">
    <property type="entry name" value="PP_kinase_C_1"/>
</dbReference>
<dbReference type="Pfam" id="PF17941">
    <property type="entry name" value="PP_kinase_C_1"/>
    <property type="match status" value="1"/>
</dbReference>
<feature type="binding site" evidence="6">
    <location>
        <position position="598"/>
    </location>
    <ligand>
        <name>ATP</name>
        <dbReference type="ChEBI" id="CHEBI:30616"/>
    </ligand>
</feature>
<name>A0A841HRY5_9GAMM</name>
<keyword evidence="1 6" id="KW-0597">Phosphoprotein</keyword>
<organism evidence="12 13">
    <name type="scientific">Povalibacter uvarum</name>
    <dbReference type="NCBI Taxonomy" id="732238"/>
    <lineage>
        <taxon>Bacteria</taxon>
        <taxon>Pseudomonadati</taxon>
        <taxon>Pseudomonadota</taxon>
        <taxon>Gammaproteobacteria</taxon>
        <taxon>Steroidobacterales</taxon>
        <taxon>Steroidobacteraceae</taxon>
        <taxon>Povalibacter</taxon>
    </lineage>
</organism>
<accession>A0A841HRY5</accession>
<keyword evidence="3 6" id="KW-0547">Nucleotide-binding</keyword>
<dbReference type="NCBIfam" id="TIGR03705">
    <property type="entry name" value="poly_P_kin"/>
    <property type="match status" value="1"/>
</dbReference>
<keyword evidence="6" id="KW-0460">Magnesium</keyword>
<feature type="domain" description="Polyphosphate kinase C-terminal" evidence="11">
    <location>
        <begin position="337"/>
        <end position="500"/>
    </location>
</feature>
<feature type="active site" description="Phosphohistidine intermediate" evidence="6">
    <location>
        <position position="441"/>
    </location>
</feature>
<dbReference type="NCBIfam" id="NF003921">
    <property type="entry name" value="PRK05443.2-2"/>
    <property type="match status" value="1"/>
</dbReference>
<feature type="binding site" evidence="6">
    <location>
        <position position="50"/>
    </location>
    <ligand>
        <name>ATP</name>
        <dbReference type="ChEBI" id="CHEBI:30616"/>
    </ligand>
</feature>
<feature type="binding site" evidence="6">
    <location>
        <position position="474"/>
    </location>
    <ligand>
        <name>ATP</name>
        <dbReference type="ChEBI" id="CHEBI:30616"/>
    </ligand>
</feature>
<keyword evidence="2 6" id="KW-0808">Transferase</keyword>
<proteinExistence type="inferred from homology"/>
<dbReference type="HAMAP" id="MF_00347">
    <property type="entry name" value="Polyphosphate_kinase"/>
    <property type="match status" value="1"/>
</dbReference>
<reference evidence="12 13" key="1">
    <citation type="submission" date="2020-08" db="EMBL/GenBank/DDBJ databases">
        <title>Genomic Encyclopedia of Type Strains, Phase IV (KMG-IV): sequencing the most valuable type-strain genomes for metagenomic binning, comparative biology and taxonomic classification.</title>
        <authorList>
            <person name="Goeker M."/>
        </authorList>
    </citation>
    <scope>NUCLEOTIDE SEQUENCE [LARGE SCALE GENOMIC DNA]</scope>
    <source>
        <strain evidence="12 13">DSM 26723</strain>
    </source>
</reference>
<dbReference type="Gene3D" id="3.30.1840.10">
    <property type="entry name" value="Polyphosphate kinase middle domain"/>
    <property type="match status" value="1"/>
</dbReference>
<comment type="PTM">
    <text evidence="6 7">An intermediate of this reaction is the autophosphorylated ppk in which a phosphate is covalently linked to a histidine residue through a N-P bond.</text>
</comment>
<feature type="domain" description="Polyphosphate kinase N-terminal" evidence="9">
    <location>
        <begin position="12"/>
        <end position="118"/>
    </location>
</feature>
<evidence type="ECO:0000259" key="9">
    <source>
        <dbReference type="Pfam" id="PF13089"/>
    </source>
</evidence>
<evidence type="ECO:0000256" key="6">
    <source>
        <dbReference type="HAMAP-Rule" id="MF_00347"/>
    </source>
</evidence>
<evidence type="ECO:0000256" key="5">
    <source>
        <dbReference type="ARBA" id="ARBA00022840"/>
    </source>
</evidence>
<feature type="binding site" evidence="6">
    <location>
        <position position="570"/>
    </location>
    <ligand>
        <name>ATP</name>
        <dbReference type="ChEBI" id="CHEBI:30616"/>
    </ligand>
</feature>
<dbReference type="InterPro" id="IPR025200">
    <property type="entry name" value="PPK_C_dom2"/>
</dbReference>
<evidence type="ECO:0000313" key="13">
    <source>
        <dbReference type="Proteomes" id="UP000588068"/>
    </source>
</evidence>
<dbReference type="Gene3D" id="3.30.870.10">
    <property type="entry name" value="Endonuclease Chain A"/>
    <property type="match status" value="2"/>
</dbReference>
<evidence type="ECO:0000259" key="8">
    <source>
        <dbReference type="Pfam" id="PF02503"/>
    </source>
</evidence>
<keyword evidence="6" id="KW-0479">Metal-binding</keyword>
<dbReference type="Proteomes" id="UP000588068">
    <property type="component" value="Unassembled WGS sequence"/>
</dbReference>
<dbReference type="InterPro" id="IPR024953">
    <property type="entry name" value="PP_kinase_middle"/>
</dbReference>
<dbReference type="PANTHER" id="PTHR30218">
    <property type="entry name" value="POLYPHOSPHATE KINASE"/>
    <property type="match status" value="1"/>
</dbReference>
<dbReference type="PIRSF" id="PIRSF015589">
    <property type="entry name" value="PP_kinase"/>
    <property type="match status" value="1"/>
</dbReference>
<feature type="binding site" evidence="6">
    <location>
        <position position="411"/>
    </location>
    <ligand>
        <name>Mg(2+)</name>
        <dbReference type="ChEBI" id="CHEBI:18420"/>
    </ligand>
</feature>
<dbReference type="EC" id="2.7.4.1" evidence="6 7"/>
<dbReference type="AlphaFoldDB" id="A0A841HRY5"/>
<dbReference type="GO" id="GO:0008976">
    <property type="term" value="F:polyphosphate kinase activity"/>
    <property type="evidence" value="ECO:0007669"/>
    <property type="project" value="UniProtKB-UniRule"/>
</dbReference>
<feature type="domain" description="Polyphosphate kinase C-terminal" evidence="10">
    <location>
        <begin position="512"/>
        <end position="679"/>
    </location>
</feature>
<evidence type="ECO:0000313" key="12">
    <source>
        <dbReference type="EMBL" id="MBB6095656.1"/>
    </source>
</evidence>
<dbReference type="RefSeq" id="WP_184335056.1">
    <property type="nucleotide sequence ID" value="NZ_JACHHZ010000006.1"/>
</dbReference>
<dbReference type="InterPro" id="IPR036830">
    <property type="entry name" value="PP_kinase_middle_dom_sf"/>
</dbReference>
<comment type="function">
    <text evidence="6 7">Catalyzes the reversible transfer of the terminal phosphate of ATP to form a long-chain polyphosphate (polyP).</text>
</comment>
<comment type="catalytic activity">
    <reaction evidence="6 7">
        <text>[phosphate](n) + ATP = [phosphate](n+1) + ADP</text>
        <dbReference type="Rhea" id="RHEA:19573"/>
        <dbReference type="Rhea" id="RHEA-COMP:9859"/>
        <dbReference type="Rhea" id="RHEA-COMP:14280"/>
        <dbReference type="ChEBI" id="CHEBI:16838"/>
        <dbReference type="ChEBI" id="CHEBI:30616"/>
        <dbReference type="ChEBI" id="CHEBI:456216"/>
        <dbReference type="EC" id="2.7.4.1"/>
    </reaction>
</comment>
<dbReference type="SUPFAM" id="SSF140356">
    <property type="entry name" value="PPK N-terminal domain-like"/>
    <property type="match status" value="1"/>
</dbReference>
<evidence type="ECO:0000256" key="3">
    <source>
        <dbReference type="ARBA" id="ARBA00022741"/>
    </source>
</evidence>
<dbReference type="Pfam" id="PF13090">
    <property type="entry name" value="PP_kinase_C"/>
    <property type="match status" value="1"/>
</dbReference>
<feature type="binding site" evidence="6">
    <location>
        <position position="381"/>
    </location>
    <ligand>
        <name>Mg(2+)</name>
        <dbReference type="ChEBI" id="CHEBI:18420"/>
    </ligand>
</feature>
<comment type="similarity">
    <text evidence="6 7">Belongs to the polyphosphate kinase 1 (PPK1) family.</text>
</comment>
<evidence type="ECO:0000259" key="11">
    <source>
        <dbReference type="Pfam" id="PF17941"/>
    </source>
</evidence>
<evidence type="ECO:0000256" key="7">
    <source>
        <dbReference type="RuleBase" id="RU003800"/>
    </source>
</evidence>
<evidence type="ECO:0000256" key="2">
    <source>
        <dbReference type="ARBA" id="ARBA00022679"/>
    </source>
</evidence>
<dbReference type="Gene3D" id="1.20.58.310">
    <property type="entry name" value="Polyphosphate kinase N-terminal domain"/>
    <property type="match status" value="1"/>
</dbReference>
<dbReference type="PANTHER" id="PTHR30218:SF0">
    <property type="entry name" value="POLYPHOSPHATE KINASE"/>
    <property type="match status" value="1"/>
</dbReference>
<dbReference type="InterPro" id="IPR036832">
    <property type="entry name" value="PPK_N_dom_sf"/>
</dbReference>
<keyword evidence="5 6" id="KW-0067">ATP-binding</keyword>
<dbReference type="GO" id="GO:0005524">
    <property type="term" value="F:ATP binding"/>
    <property type="evidence" value="ECO:0007669"/>
    <property type="project" value="UniProtKB-KW"/>
</dbReference>
<protein>
    <recommendedName>
        <fullName evidence="6 7">Polyphosphate kinase</fullName>
        <ecNumber evidence="6 7">2.7.4.1</ecNumber>
    </recommendedName>
    <alternativeName>
        <fullName evidence="6">ATP-polyphosphate phosphotransferase</fullName>
    </alternativeName>
    <alternativeName>
        <fullName evidence="6">Polyphosphoric acid kinase</fullName>
    </alternativeName>
</protein>
<dbReference type="NCBIfam" id="NF003917">
    <property type="entry name" value="PRK05443.1-1"/>
    <property type="match status" value="1"/>
</dbReference>
<dbReference type="EMBL" id="JACHHZ010000006">
    <property type="protein sequence ID" value="MBB6095656.1"/>
    <property type="molecule type" value="Genomic_DNA"/>
</dbReference>
<dbReference type="Pfam" id="PF13089">
    <property type="entry name" value="PP_kinase_N"/>
    <property type="match status" value="1"/>
</dbReference>
<evidence type="ECO:0000256" key="1">
    <source>
        <dbReference type="ARBA" id="ARBA00022553"/>
    </source>
</evidence>
<comment type="cofactor">
    <cofactor evidence="6">
        <name>Mg(2+)</name>
        <dbReference type="ChEBI" id="CHEBI:18420"/>
    </cofactor>
</comment>
<dbReference type="CDD" id="cd09168">
    <property type="entry name" value="PLDc_PaPPK1_C2_like"/>
    <property type="match status" value="1"/>
</dbReference>
<evidence type="ECO:0000256" key="4">
    <source>
        <dbReference type="ARBA" id="ARBA00022777"/>
    </source>
</evidence>
<dbReference type="NCBIfam" id="NF003918">
    <property type="entry name" value="PRK05443.1-2"/>
    <property type="match status" value="1"/>
</dbReference>
<dbReference type="GO" id="GO:0009358">
    <property type="term" value="C:polyphosphate kinase complex"/>
    <property type="evidence" value="ECO:0007669"/>
    <property type="project" value="InterPro"/>
</dbReference>
<dbReference type="GO" id="GO:0046872">
    <property type="term" value="F:metal ion binding"/>
    <property type="evidence" value="ECO:0007669"/>
    <property type="project" value="UniProtKB-KW"/>
</dbReference>
<dbReference type="InterPro" id="IPR025198">
    <property type="entry name" value="PPK_N_dom"/>
</dbReference>
<feature type="domain" description="Polyphosphate kinase middle" evidence="8">
    <location>
        <begin position="127"/>
        <end position="310"/>
    </location>
</feature>
<sequence>MLDVNLKAPEYYINRELSFLDFNWRVLAQAHDESLPLLERIRFLGISCSNLDEFFEIRVAGLKQRMELGSLSGGPDGMSVPEQLTAIHERAMALVKDQYDLLNQLVFPALAAHGIQFVNAKTLTARQHAWLADQFAKEVEPVLTPLGLDPARPFPRIQNKSQNFIVRLSGKDAFGRDAELAVVQVPRSLPRIIKLPQTDEAPGTTHFVFLSAVISTFIAQLFSGMTVVGAWQFRVTRNSDLFVDDEEVDNLLRAIEGELAQRRYGAAVRLETSMDCPEDITTFLLKHFALTKDDLYQVNGPVNLNRLMSLYDLLDRPDLKYAPVTPAIPRRVVAKEDIFAVMRDSDLLLHHPFESFVPVIDLLRQASTDPQVLAIKQTLYRTGPQSPIVDALVEAARHGKEVTVIIELMARFDEAANIALATRLQEAGAHVMYGVVGYKTHAKLIMVVRREHGKLRRYCHLGTGNYHPSTARFYTDYGLFTCDEAMGEDLHELFLQLTSPTRVATMQKVLQSPFTLHEGLLEKARREMEFARQGKPARIIAKLNALIEPQIIQTLYQASMAGVKVDLIVRGICALRPGITGVSENITVRSVIGRFLEHSRVYYFQNGGEPELFCASADWMDRNFFRRIEVCFPVGHKHREQILEDLETYLADNTQAWELRAAGEYERRTPGDKAAISAQTTLLRRYSQSTE</sequence>
<comment type="caution">
    <text evidence="12">The sequence shown here is derived from an EMBL/GenBank/DDBJ whole genome shotgun (WGS) entry which is preliminary data.</text>
</comment>
<keyword evidence="13" id="KW-1185">Reference proteome</keyword>
<dbReference type="GO" id="GO:0006799">
    <property type="term" value="P:polyphosphate biosynthetic process"/>
    <property type="evidence" value="ECO:0007669"/>
    <property type="project" value="UniProtKB-UniRule"/>
</dbReference>
<keyword evidence="4 6" id="KW-0418">Kinase</keyword>
<gene>
    <name evidence="6" type="primary">ppk</name>
    <name evidence="12" type="ORF">HNQ60_004547</name>
</gene>
<dbReference type="SUPFAM" id="SSF56024">
    <property type="entry name" value="Phospholipase D/nuclease"/>
    <property type="match status" value="2"/>
</dbReference>